<dbReference type="AlphaFoldDB" id="A0A853KZE6"/>
<feature type="transmembrane region" description="Helical" evidence="1">
    <location>
        <begin position="53"/>
        <end position="72"/>
    </location>
</feature>
<dbReference type="PROSITE" id="PS50887">
    <property type="entry name" value="GGDEF"/>
    <property type="match status" value="1"/>
</dbReference>
<protein>
    <submittedName>
        <fullName evidence="4">Diguanylate cyclase</fullName>
    </submittedName>
</protein>
<dbReference type="EMBL" id="JPVZ01000004">
    <property type="protein sequence ID" value="OAZ09744.1"/>
    <property type="molecule type" value="Genomic_DNA"/>
</dbReference>
<dbReference type="InterPro" id="IPR029787">
    <property type="entry name" value="Nucleotide_cyclase"/>
</dbReference>
<dbReference type="SMART" id="SM00052">
    <property type="entry name" value="EAL"/>
    <property type="match status" value="1"/>
</dbReference>
<feature type="transmembrane region" description="Helical" evidence="1">
    <location>
        <begin position="151"/>
        <end position="184"/>
    </location>
</feature>
<dbReference type="Gene3D" id="3.20.20.450">
    <property type="entry name" value="EAL domain"/>
    <property type="match status" value="1"/>
</dbReference>
<dbReference type="NCBIfam" id="TIGR00254">
    <property type="entry name" value="GGDEF"/>
    <property type="match status" value="1"/>
</dbReference>
<evidence type="ECO:0000256" key="1">
    <source>
        <dbReference type="SAM" id="Phobius"/>
    </source>
</evidence>
<proteinExistence type="predicted"/>
<feature type="domain" description="EAL" evidence="2">
    <location>
        <begin position="440"/>
        <end position="692"/>
    </location>
</feature>
<dbReference type="CDD" id="cd01948">
    <property type="entry name" value="EAL"/>
    <property type="match status" value="1"/>
</dbReference>
<dbReference type="Proteomes" id="UP000094009">
    <property type="component" value="Unassembled WGS sequence"/>
</dbReference>
<feature type="transmembrane region" description="Helical" evidence="1">
    <location>
        <begin position="81"/>
        <end position="101"/>
    </location>
</feature>
<evidence type="ECO:0000313" key="5">
    <source>
        <dbReference type="Proteomes" id="UP000094009"/>
    </source>
</evidence>
<comment type="caution">
    <text evidence="4">The sequence shown here is derived from an EMBL/GenBank/DDBJ whole genome shotgun (WGS) entry which is preliminary data.</text>
</comment>
<dbReference type="InterPro" id="IPR035919">
    <property type="entry name" value="EAL_sf"/>
</dbReference>
<dbReference type="PANTHER" id="PTHR33121">
    <property type="entry name" value="CYCLIC DI-GMP PHOSPHODIESTERASE PDEF"/>
    <property type="match status" value="1"/>
</dbReference>
<dbReference type="CDD" id="cd01949">
    <property type="entry name" value="GGDEF"/>
    <property type="match status" value="1"/>
</dbReference>
<keyword evidence="1" id="KW-0812">Transmembrane</keyword>
<evidence type="ECO:0000313" key="4">
    <source>
        <dbReference type="EMBL" id="OAZ09744.1"/>
    </source>
</evidence>
<dbReference type="InterPro" id="IPR050706">
    <property type="entry name" value="Cyclic-di-GMP_PDE-like"/>
</dbReference>
<name>A0A853KZE6_9PROT</name>
<dbReference type="SUPFAM" id="SSF141868">
    <property type="entry name" value="EAL domain-like"/>
    <property type="match status" value="1"/>
</dbReference>
<dbReference type="PANTHER" id="PTHR33121:SF79">
    <property type="entry name" value="CYCLIC DI-GMP PHOSPHODIESTERASE PDED-RELATED"/>
    <property type="match status" value="1"/>
</dbReference>
<feature type="transmembrane region" description="Helical" evidence="1">
    <location>
        <begin position="121"/>
        <end position="139"/>
    </location>
</feature>
<feature type="domain" description="GGDEF" evidence="3">
    <location>
        <begin position="296"/>
        <end position="431"/>
    </location>
</feature>
<dbReference type="Pfam" id="PF00990">
    <property type="entry name" value="GGDEF"/>
    <property type="match status" value="1"/>
</dbReference>
<accession>A0A853KZE6</accession>
<reference evidence="4 5" key="1">
    <citation type="submission" date="2014-07" db="EMBL/GenBank/DDBJ databases">
        <title>Draft genome sequence of Thalassospira tepidiphila 1-1B.</title>
        <authorList>
            <person name="Lai Q."/>
            <person name="Shao Z."/>
        </authorList>
    </citation>
    <scope>NUCLEOTIDE SEQUENCE [LARGE SCALE GENOMIC DNA]</scope>
    <source>
        <strain evidence="4 5">MCCC 1A03514</strain>
    </source>
</reference>
<evidence type="ECO:0000259" key="2">
    <source>
        <dbReference type="PROSITE" id="PS50883"/>
    </source>
</evidence>
<keyword evidence="1" id="KW-0472">Membrane</keyword>
<keyword evidence="1" id="KW-1133">Transmembrane helix</keyword>
<evidence type="ECO:0000259" key="3">
    <source>
        <dbReference type="PROSITE" id="PS50887"/>
    </source>
</evidence>
<dbReference type="InterPro" id="IPR000160">
    <property type="entry name" value="GGDEF_dom"/>
</dbReference>
<dbReference type="Pfam" id="PF00563">
    <property type="entry name" value="EAL"/>
    <property type="match status" value="1"/>
</dbReference>
<dbReference type="Gene3D" id="3.30.70.270">
    <property type="match status" value="1"/>
</dbReference>
<sequence length="696" mass="77743">MMSGAQDQMKKDAGLVRGIAKRILDPGIEMSAGEELNGKVQRDLLDLAYRNNWANILVNLAAGTSMVAMFWLRGDLRAETVIWLLVVTLICSIRLWGGYLYHLTRENSTELSSGLLRKWRFRYQIGVIVTGLLWSMVGAIEIPAVQGESQFLTMIIIAGMAGGATGILAPVFLVGRFYLCALLLPPAVILSVMGDANYILSALALVFLLVMLVTHRNNHAVLFRSFVLKHQNQGLVEDLRQKNRITENWNATLEARVEQRTEELRNLVEHDALTGILNRDGIVAWFEHKKRSDALLDYAVLFIDLDRFKQINDGLSHAIGDEVLRAVSMRLRECVDDRHALGRWGGDEFLIVLAAPHEELHPLVETTVELAQRAVNQPINIVGHTLHVGFSTGVAFSSGRNPSISELIHWADLAAAEVKRSGRGSVHNYDKMLLTEQERRLSVTQALRRALSADEFYIEYQPVIDATRGDIIAYEALLRWNSAVLGTVPPDEFIPIAEESALIVDIGEWCMRCACQTLHDHTEIPVTTKIAINVSIRQIVMPNFPDMVSRILTETGLASNRLVLEVTESIFEKRQTSQISAVLDHLHAMEVGIHIDDFGTGYSSLSRLHEIHVDAVKIDKSFVLSMDENARVVIEAAILIAHRFGLKVIAEGIETPQQRAELRAMGVDAYQGYFFARPGQLPCRDIHWQTDPDLPA</sequence>
<feature type="transmembrane region" description="Helical" evidence="1">
    <location>
        <begin position="196"/>
        <end position="214"/>
    </location>
</feature>
<dbReference type="InterPro" id="IPR001633">
    <property type="entry name" value="EAL_dom"/>
</dbReference>
<dbReference type="InterPro" id="IPR043128">
    <property type="entry name" value="Rev_trsase/Diguanyl_cyclase"/>
</dbReference>
<dbReference type="SMART" id="SM00267">
    <property type="entry name" value="GGDEF"/>
    <property type="match status" value="1"/>
</dbReference>
<dbReference type="SUPFAM" id="SSF55073">
    <property type="entry name" value="Nucleotide cyclase"/>
    <property type="match status" value="1"/>
</dbReference>
<dbReference type="GO" id="GO:0071111">
    <property type="term" value="F:cyclic-guanylate-specific phosphodiesterase activity"/>
    <property type="evidence" value="ECO:0007669"/>
    <property type="project" value="InterPro"/>
</dbReference>
<dbReference type="PROSITE" id="PS50883">
    <property type="entry name" value="EAL"/>
    <property type="match status" value="1"/>
</dbReference>
<gene>
    <name evidence="4" type="ORF">TH4_11175</name>
</gene>
<organism evidence="4 5">
    <name type="scientific">Thalassospira tepidiphila MCCC 1A03514</name>
    <dbReference type="NCBI Taxonomy" id="1177930"/>
    <lineage>
        <taxon>Bacteria</taxon>
        <taxon>Pseudomonadati</taxon>
        <taxon>Pseudomonadota</taxon>
        <taxon>Alphaproteobacteria</taxon>
        <taxon>Rhodospirillales</taxon>
        <taxon>Thalassospiraceae</taxon>
        <taxon>Thalassospira</taxon>
    </lineage>
</organism>